<feature type="non-terminal residue" evidence="1">
    <location>
        <position position="33"/>
    </location>
</feature>
<proteinExistence type="predicted"/>
<reference evidence="1" key="1">
    <citation type="journal article" date="2015" name="Nature">
        <title>Complex archaea that bridge the gap between prokaryotes and eukaryotes.</title>
        <authorList>
            <person name="Spang A."/>
            <person name="Saw J.H."/>
            <person name="Jorgensen S.L."/>
            <person name="Zaremba-Niedzwiedzka K."/>
            <person name="Martijn J."/>
            <person name="Lind A.E."/>
            <person name="van Eijk R."/>
            <person name="Schleper C."/>
            <person name="Guy L."/>
            <person name="Ettema T.J."/>
        </authorList>
    </citation>
    <scope>NUCLEOTIDE SEQUENCE</scope>
</reference>
<comment type="caution">
    <text evidence="1">The sequence shown here is derived from an EMBL/GenBank/DDBJ whole genome shotgun (WGS) entry which is preliminary data.</text>
</comment>
<sequence>MEHPNKEIQADQKEFLSKLDEAQRAEHARLFRV</sequence>
<gene>
    <name evidence="1" type="ORF">LCGC14_2081250</name>
</gene>
<accession>A0A0F9EFG6</accession>
<protein>
    <submittedName>
        <fullName evidence="1">Uncharacterized protein</fullName>
    </submittedName>
</protein>
<dbReference type="EMBL" id="LAZR01025158">
    <property type="protein sequence ID" value="KKL72808.1"/>
    <property type="molecule type" value="Genomic_DNA"/>
</dbReference>
<dbReference type="AlphaFoldDB" id="A0A0F9EFG6"/>
<organism evidence="1">
    <name type="scientific">marine sediment metagenome</name>
    <dbReference type="NCBI Taxonomy" id="412755"/>
    <lineage>
        <taxon>unclassified sequences</taxon>
        <taxon>metagenomes</taxon>
        <taxon>ecological metagenomes</taxon>
    </lineage>
</organism>
<name>A0A0F9EFG6_9ZZZZ</name>
<evidence type="ECO:0000313" key="1">
    <source>
        <dbReference type="EMBL" id="KKL72808.1"/>
    </source>
</evidence>